<reference evidence="3" key="1">
    <citation type="submission" date="2016-10" db="EMBL/GenBank/DDBJ databases">
        <authorList>
            <person name="Varghese N."/>
            <person name="Submissions S."/>
        </authorList>
    </citation>
    <scope>NUCLEOTIDE SEQUENCE [LARGE SCALE GENOMIC DNA]</scope>
    <source>
        <strain evidence="3">DSM 23095</strain>
    </source>
</reference>
<evidence type="ECO:0000313" key="3">
    <source>
        <dbReference type="Proteomes" id="UP000199060"/>
    </source>
</evidence>
<sequence length="164" mass="19235">MTFEEIQKSYRRLEQLVLVLMIISLPVFGMVYLYFNSGSLNWDLPVLPDFFNGLLVGLNIGLLITQYFKFHRDIKEGKVTEDLFKKVAIYIRSTRVRFYFLFVVALLSALGLLFYQNEIYVVTFAVALIFFSLAKPTPDRIKRLYRLNKEDSEVVRKASRLEID</sequence>
<dbReference type="Proteomes" id="UP000199060">
    <property type="component" value="Unassembled WGS sequence"/>
</dbReference>
<dbReference type="RefSeq" id="WP_087938902.1">
    <property type="nucleotide sequence ID" value="NZ_FNAC01000012.1"/>
</dbReference>
<accession>A0A1G6RBQ8</accession>
<keyword evidence="1" id="KW-0812">Transmembrane</keyword>
<dbReference type="OrthoDB" id="839615at2"/>
<keyword evidence="1" id="KW-1133">Transmembrane helix</keyword>
<dbReference type="AlphaFoldDB" id="A0A1G6RBQ8"/>
<name>A0A1G6RBQ8_9BACT</name>
<organism evidence="2 3">
    <name type="scientific">Algoriphagus faecimaris</name>
    <dbReference type="NCBI Taxonomy" id="686796"/>
    <lineage>
        <taxon>Bacteria</taxon>
        <taxon>Pseudomonadati</taxon>
        <taxon>Bacteroidota</taxon>
        <taxon>Cytophagia</taxon>
        <taxon>Cytophagales</taxon>
        <taxon>Cyclobacteriaceae</taxon>
        <taxon>Algoriphagus</taxon>
    </lineage>
</organism>
<dbReference type="EMBL" id="FNAC01000012">
    <property type="protein sequence ID" value="SDD01336.1"/>
    <property type="molecule type" value="Genomic_DNA"/>
</dbReference>
<evidence type="ECO:0000256" key="1">
    <source>
        <dbReference type="SAM" id="Phobius"/>
    </source>
</evidence>
<keyword evidence="3" id="KW-1185">Reference proteome</keyword>
<keyword evidence="1" id="KW-0472">Membrane</keyword>
<protein>
    <submittedName>
        <fullName evidence="2">Uncharacterized protein</fullName>
    </submittedName>
</protein>
<feature type="transmembrane region" description="Helical" evidence="1">
    <location>
        <begin position="119"/>
        <end position="137"/>
    </location>
</feature>
<feature type="transmembrane region" description="Helical" evidence="1">
    <location>
        <begin position="96"/>
        <end position="113"/>
    </location>
</feature>
<gene>
    <name evidence="2" type="ORF">SAMN04488104_101212</name>
</gene>
<proteinExistence type="predicted"/>
<feature type="transmembrane region" description="Helical" evidence="1">
    <location>
        <begin position="16"/>
        <end position="35"/>
    </location>
</feature>
<feature type="transmembrane region" description="Helical" evidence="1">
    <location>
        <begin position="50"/>
        <end position="68"/>
    </location>
</feature>
<dbReference type="STRING" id="686796.SAMN04488104_101212"/>
<evidence type="ECO:0000313" key="2">
    <source>
        <dbReference type="EMBL" id="SDD01336.1"/>
    </source>
</evidence>